<keyword evidence="3" id="KW-0472">Membrane</keyword>
<gene>
    <name evidence="3" type="primary">rlpA</name>
    <name evidence="7" type="ORF">GA0116948_102145</name>
</gene>
<sequence length="127" mass="13799">MTPIAFRRIHSFFLLLICCCTSFACSPRLQQEGQASFYSEKLEGHHTASGSIYHGNALTAAHPTLPFGTKVKVVNQANGQSVTVHVTDRGPSASTGRIIDLSHKAAKKLGMLTTGVAHVELYYKKKI</sequence>
<dbReference type="GO" id="GO:0005886">
    <property type="term" value="C:plasma membrane"/>
    <property type="evidence" value="ECO:0007669"/>
    <property type="project" value="UniProtKB-SubCell"/>
</dbReference>
<feature type="chain" id="PRO_5009987045" description="Probable endolytic peptidoglycan transglycosylase RlpA" evidence="5">
    <location>
        <begin position="25"/>
        <end position="127"/>
    </location>
</feature>
<keyword evidence="8" id="KW-1185">Reference proteome</keyword>
<keyword evidence="2 3" id="KW-0961">Cell wall biogenesis/degradation</keyword>
<dbReference type="InterPro" id="IPR009009">
    <property type="entry name" value="RlpA-like_DPBB"/>
</dbReference>
<dbReference type="RefSeq" id="WP_089709559.1">
    <property type="nucleotide sequence ID" value="NZ_FMAR01000002.1"/>
</dbReference>
<dbReference type="EMBL" id="FMAR01000002">
    <property type="protein sequence ID" value="SCB94359.1"/>
    <property type="molecule type" value="Genomic_DNA"/>
</dbReference>
<dbReference type="EC" id="4.2.2.-" evidence="3"/>
<reference evidence="7 8" key="1">
    <citation type="submission" date="2016-08" db="EMBL/GenBank/DDBJ databases">
        <authorList>
            <person name="Seilhamer J.J."/>
        </authorList>
    </citation>
    <scope>NUCLEOTIDE SEQUENCE [LARGE SCALE GENOMIC DNA]</scope>
    <source>
        <strain evidence="7 8">A37T2</strain>
    </source>
</reference>
<evidence type="ECO:0000256" key="2">
    <source>
        <dbReference type="ARBA" id="ARBA00023316"/>
    </source>
</evidence>
<dbReference type="NCBIfam" id="TIGR00413">
    <property type="entry name" value="rlpA"/>
    <property type="match status" value="1"/>
</dbReference>
<dbReference type="Pfam" id="PF03330">
    <property type="entry name" value="DPBB_1"/>
    <property type="match status" value="1"/>
</dbReference>
<evidence type="ECO:0000256" key="3">
    <source>
        <dbReference type="HAMAP-Rule" id="MF_02071"/>
    </source>
</evidence>
<keyword evidence="3" id="KW-1003">Cell membrane</keyword>
<dbReference type="STRING" id="1335309.GA0116948_102145"/>
<dbReference type="PANTHER" id="PTHR34183">
    <property type="entry name" value="ENDOLYTIC PEPTIDOGLYCAN TRANSGLYCOSYLASE RLPA"/>
    <property type="match status" value="1"/>
</dbReference>
<proteinExistence type="inferred from homology"/>
<dbReference type="GO" id="GO:0000270">
    <property type="term" value="P:peptidoglycan metabolic process"/>
    <property type="evidence" value="ECO:0007669"/>
    <property type="project" value="UniProtKB-UniRule"/>
</dbReference>
<evidence type="ECO:0000256" key="1">
    <source>
        <dbReference type="ARBA" id="ARBA00023239"/>
    </source>
</evidence>
<keyword evidence="3 7" id="KW-0449">Lipoprotein</keyword>
<evidence type="ECO:0000256" key="4">
    <source>
        <dbReference type="RuleBase" id="RU003495"/>
    </source>
</evidence>
<protein>
    <recommendedName>
        <fullName evidence="3">Probable endolytic peptidoglycan transglycosylase RlpA</fullName>
        <ecNumber evidence="3">4.2.2.-</ecNumber>
    </recommendedName>
</protein>
<feature type="domain" description="RlpA-like protein double-psi beta-barrel" evidence="6">
    <location>
        <begin position="31"/>
        <end position="120"/>
    </location>
</feature>
<dbReference type="GO" id="GO:0071555">
    <property type="term" value="P:cell wall organization"/>
    <property type="evidence" value="ECO:0007669"/>
    <property type="project" value="UniProtKB-KW"/>
</dbReference>
<dbReference type="SUPFAM" id="SSF50685">
    <property type="entry name" value="Barwin-like endoglucanases"/>
    <property type="match status" value="1"/>
</dbReference>
<organism evidence="7 8">
    <name type="scientific">Chitinophaga costaii</name>
    <dbReference type="NCBI Taxonomy" id="1335309"/>
    <lineage>
        <taxon>Bacteria</taxon>
        <taxon>Pseudomonadati</taxon>
        <taxon>Bacteroidota</taxon>
        <taxon>Chitinophagia</taxon>
        <taxon>Chitinophagales</taxon>
        <taxon>Chitinophagaceae</taxon>
        <taxon>Chitinophaga</taxon>
    </lineage>
</organism>
<dbReference type="CDD" id="cd22268">
    <property type="entry name" value="DPBB_RlpA-like"/>
    <property type="match status" value="1"/>
</dbReference>
<keyword evidence="3" id="KW-0564">Palmitate</keyword>
<dbReference type="GO" id="GO:0008932">
    <property type="term" value="F:lytic endotransglycosylase activity"/>
    <property type="evidence" value="ECO:0007669"/>
    <property type="project" value="UniProtKB-UniRule"/>
</dbReference>
<comment type="function">
    <text evidence="3">Lytic transglycosylase with a strong preference for naked glycan strands that lack stem peptides.</text>
</comment>
<dbReference type="Gene3D" id="2.40.40.10">
    <property type="entry name" value="RlpA-like domain"/>
    <property type="match status" value="1"/>
</dbReference>
<accession>A0A1C4AIL5</accession>
<evidence type="ECO:0000313" key="8">
    <source>
        <dbReference type="Proteomes" id="UP000242818"/>
    </source>
</evidence>
<evidence type="ECO:0000313" key="7">
    <source>
        <dbReference type="EMBL" id="SCB94359.1"/>
    </source>
</evidence>
<evidence type="ECO:0000256" key="5">
    <source>
        <dbReference type="SAM" id="SignalP"/>
    </source>
</evidence>
<dbReference type="InterPro" id="IPR034718">
    <property type="entry name" value="RlpA"/>
</dbReference>
<comment type="subcellular location">
    <subcellularLocation>
        <location evidence="3">Cell membrane</location>
        <topology evidence="3">Lipid-anchor</topology>
    </subcellularLocation>
</comment>
<dbReference type="Proteomes" id="UP000242818">
    <property type="component" value="Unassembled WGS sequence"/>
</dbReference>
<keyword evidence="1 3" id="KW-0456">Lyase</keyword>
<dbReference type="HAMAP" id="MF_02071">
    <property type="entry name" value="RlpA"/>
    <property type="match status" value="1"/>
</dbReference>
<dbReference type="PROSITE" id="PS51257">
    <property type="entry name" value="PROKAR_LIPOPROTEIN"/>
    <property type="match status" value="1"/>
</dbReference>
<keyword evidence="5" id="KW-0732">Signal</keyword>
<dbReference type="OrthoDB" id="9779128at2"/>
<name>A0A1C4AIL5_9BACT</name>
<dbReference type="InterPro" id="IPR036908">
    <property type="entry name" value="RlpA-like_sf"/>
</dbReference>
<evidence type="ECO:0000259" key="6">
    <source>
        <dbReference type="Pfam" id="PF03330"/>
    </source>
</evidence>
<dbReference type="AlphaFoldDB" id="A0A1C4AIL5"/>
<feature type="signal peptide" evidence="5">
    <location>
        <begin position="1"/>
        <end position="24"/>
    </location>
</feature>
<dbReference type="InterPro" id="IPR012997">
    <property type="entry name" value="RplA"/>
</dbReference>
<comment type="similarity">
    <text evidence="3 4">Belongs to the RlpA family.</text>
</comment>
<dbReference type="PANTHER" id="PTHR34183:SF1">
    <property type="entry name" value="ENDOLYTIC PEPTIDOGLYCAN TRANSGLYCOSYLASE RLPA"/>
    <property type="match status" value="1"/>
</dbReference>